<dbReference type="InterPro" id="IPR002197">
    <property type="entry name" value="HTH_Fis"/>
</dbReference>
<evidence type="ECO:0000313" key="3">
    <source>
        <dbReference type="Proteomes" id="UP000192491"/>
    </source>
</evidence>
<dbReference type="EMBL" id="MTEJ01000192">
    <property type="protein sequence ID" value="OQX07924.1"/>
    <property type="molecule type" value="Genomic_DNA"/>
</dbReference>
<reference evidence="2 3" key="1">
    <citation type="submission" date="2017-01" db="EMBL/GenBank/DDBJ databases">
        <title>Novel large sulfur bacteria in the metagenomes of groundwater-fed chemosynthetic microbial mats in the Lake Huron basin.</title>
        <authorList>
            <person name="Sharrar A.M."/>
            <person name="Flood B.E."/>
            <person name="Bailey J.V."/>
            <person name="Jones D.S."/>
            <person name="Biddanda B."/>
            <person name="Ruberg S.A."/>
            <person name="Marcus D.N."/>
            <person name="Dick G.J."/>
        </authorList>
    </citation>
    <scope>NUCLEOTIDE SEQUENCE [LARGE SCALE GENOMIC DNA]</scope>
    <source>
        <strain evidence="2">A8</strain>
    </source>
</reference>
<evidence type="ECO:0000313" key="2">
    <source>
        <dbReference type="EMBL" id="OQX07924.1"/>
    </source>
</evidence>
<dbReference type="PRINTS" id="PR01590">
    <property type="entry name" value="HTHFIS"/>
</dbReference>
<protein>
    <recommendedName>
        <fullName evidence="1">DNA binding HTH domain-containing protein</fullName>
    </recommendedName>
</protein>
<gene>
    <name evidence="2" type="ORF">BWK73_26780</name>
</gene>
<sequence>MSIQFQQATAAELQTLLEAAPDDISQMNIYQKLKEEMEKPLLEGVMKWAHGNQSQTAIALGINRATLRTKLKRHHML</sequence>
<dbReference type="Gene3D" id="1.10.10.60">
    <property type="entry name" value="Homeodomain-like"/>
    <property type="match status" value="1"/>
</dbReference>
<accession>A0A1Y1QKG4</accession>
<dbReference type="GO" id="GO:0043565">
    <property type="term" value="F:sequence-specific DNA binding"/>
    <property type="evidence" value="ECO:0007669"/>
    <property type="project" value="InterPro"/>
</dbReference>
<dbReference type="PANTHER" id="PTHR47918">
    <property type="entry name" value="DNA-BINDING PROTEIN FIS"/>
    <property type="match status" value="1"/>
</dbReference>
<dbReference type="InterPro" id="IPR050207">
    <property type="entry name" value="Trans_regulatory_Fis"/>
</dbReference>
<dbReference type="AlphaFoldDB" id="A0A1Y1QKG4"/>
<proteinExistence type="predicted"/>
<dbReference type="Proteomes" id="UP000192491">
    <property type="component" value="Unassembled WGS sequence"/>
</dbReference>
<dbReference type="InterPro" id="IPR009057">
    <property type="entry name" value="Homeodomain-like_sf"/>
</dbReference>
<organism evidence="2 3">
    <name type="scientific">Thiothrix lacustris</name>
    <dbReference type="NCBI Taxonomy" id="525917"/>
    <lineage>
        <taxon>Bacteria</taxon>
        <taxon>Pseudomonadati</taxon>
        <taxon>Pseudomonadota</taxon>
        <taxon>Gammaproteobacteria</taxon>
        <taxon>Thiotrichales</taxon>
        <taxon>Thiotrichaceae</taxon>
        <taxon>Thiothrix</taxon>
    </lineage>
</organism>
<dbReference type="SUPFAM" id="SSF46689">
    <property type="entry name" value="Homeodomain-like"/>
    <property type="match status" value="1"/>
</dbReference>
<comment type="caution">
    <text evidence="2">The sequence shown here is derived from an EMBL/GenBank/DDBJ whole genome shotgun (WGS) entry which is preliminary data.</text>
</comment>
<name>A0A1Y1QKG4_9GAMM</name>
<evidence type="ECO:0000259" key="1">
    <source>
        <dbReference type="Pfam" id="PF02954"/>
    </source>
</evidence>
<dbReference type="Pfam" id="PF02954">
    <property type="entry name" value="HTH_8"/>
    <property type="match status" value="1"/>
</dbReference>
<feature type="domain" description="DNA binding HTH" evidence="1">
    <location>
        <begin position="35"/>
        <end position="73"/>
    </location>
</feature>
<dbReference type="PANTHER" id="PTHR47918:SF1">
    <property type="entry name" value="DNA-BINDING PROTEIN FIS"/>
    <property type="match status" value="1"/>
</dbReference>